<dbReference type="SUPFAM" id="SSF46955">
    <property type="entry name" value="Putative DNA-binding domain"/>
    <property type="match status" value="1"/>
</dbReference>
<dbReference type="Proteomes" id="UP000050520">
    <property type="component" value="Unassembled WGS sequence"/>
</dbReference>
<sequence>MVKEWFTVKECLELPGFPRSAPAVRLRLNTYSEGKAGVKRKRAKSKAEEFHISVFPLYVRSYLNENENTVAPDHNIAQEAEPKEIWDMMFRLLTPHQREQVTGKFRAKGIDAVFPFLFVEKSAF</sequence>
<comment type="caution">
    <text evidence="2">The sequence shown here is derived from an EMBL/GenBank/DDBJ whole genome shotgun (WGS) entry which is preliminary data.</text>
</comment>
<proteinExistence type="predicted"/>
<gene>
    <name evidence="3" type="ORF">AN672_23710</name>
    <name evidence="2" type="ORF">I9Y29_000800</name>
</gene>
<evidence type="ECO:0000313" key="4">
    <source>
        <dbReference type="Proteomes" id="UP000050520"/>
    </source>
</evidence>
<dbReference type="Proteomes" id="UP000855471">
    <property type="component" value="Unassembled WGS sequence"/>
</dbReference>
<protein>
    <recommendedName>
        <fullName evidence="1">HTH Mu-type domain-containing protein</fullName>
    </recommendedName>
</protein>
<name>A0A0P8HRB0_CITFR</name>
<reference evidence="2" key="4">
    <citation type="submission" date="2020-09" db="EMBL/GenBank/DDBJ databases">
        <authorList>
            <consortium name="NCBI Pathogen Detection Project"/>
        </authorList>
    </citation>
    <scope>NUCLEOTIDE SEQUENCE</scope>
    <source>
        <strain evidence="2">O50</strain>
    </source>
</reference>
<evidence type="ECO:0000313" key="2">
    <source>
        <dbReference type="EMBL" id="HAT3896395.1"/>
    </source>
</evidence>
<dbReference type="Gene3D" id="1.10.10.10">
    <property type="entry name" value="Winged helix-like DNA-binding domain superfamily/Winged helix DNA-binding domain"/>
    <property type="match status" value="1"/>
</dbReference>
<reference evidence="4" key="1">
    <citation type="submission" date="2015-09" db="EMBL/GenBank/DDBJ databases">
        <title>Prevalence of NDMs in South Africa.</title>
        <authorList>
            <person name="Osei Sekyere J."/>
            <person name="Govinden U."/>
            <person name="Essack S."/>
            <person name="Haldorsen B."/>
            <person name="Samuelsen O."/>
            <person name="Aasnaes B."/>
            <person name="Sundsfjord A."/>
        </authorList>
    </citation>
    <scope>NUCLEOTIDE SEQUENCE [LARGE SCALE GENOMIC DNA]</scope>
    <source>
        <strain evidence="4">ST62:944112508</strain>
    </source>
</reference>
<dbReference type="RefSeq" id="WP_032949704.1">
    <property type="nucleotide sequence ID" value="NZ_AP026940.1"/>
</dbReference>
<feature type="domain" description="HTH Mu-type" evidence="1">
    <location>
        <begin position="2"/>
        <end position="71"/>
    </location>
</feature>
<organism evidence="2">
    <name type="scientific">Citrobacter freundii</name>
    <dbReference type="NCBI Taxonomy" id="546"/>
    <lineage>
        <taxon>Bacteria</taxon>
        <taxon>Pseudomonadati</taxon>
        <taxon>Pseudomonadota</taxon>
        <taxon>Gammaproteobacteria</taxon>
        <taxon>Enterobacterales</taxon>
        <taxon>Enterobacteriaceae</taxon>
        <taxon>Citrobacter</taxon>
        <taxon>Citrobacter freundii complex</taxon>
    </lineage>
</organism>
<dbReference type="PROSITE" id="PS51702">
    <property type="entry name" value="HTH_MU"/>
    <property type="match status" value="1"/>
</dbReference>
<dbReference type="InterPro" id="IPR009061">
    <property type="entry name" value="DNA-bd_dom_put_sf"/>
</dbReference>
<dbReference type="InterPro" id="IPR036388">
    <property type="entry name" value="WH-like_DNA-bd_sf"/>
</dbReference>
<dbReference type="EMBL" id="DACSXJ010000003">
    <property type="protein sequence ID" value="HAT3896395.1"/>
    <property type="molecule type" value="Genomic_DNA"/>
</dbReference>
<dbReference type="AlphaFoldDB" id="A0A0P8HRB0"/>
<reference evidence="3 4" key="2">
    <citation type="journal article" date="2017" name="PLoS ONE">
        <title>Genomic and phenotypic characterisation of fluoroquinolone resistance mechanisms in Enterobacteriaceae in Durban, South Africa.</title>
        <authorList>
            <person name="Osei Sekyere J."/>
            <person name="Amoako D.G."/>
        </authorList>
    </citation>
    <scope>NUCLEOTIDE SEQUENCE [LARGE SCALE GENOMIC DNA]</scope>
    <source>
        <strain evidence="3 4">ST62:944112508</strain>
    </source>
</reference>
<evidence type="ECO:0000313" key="3">
    <source>
        <dbReference type="EMBL" id="KPR49930.1"/>
    </source>
</evidence>
<dbReference type="InterPro" id="IPR003314">
    <property type="entry name" value="Mu-type_HTH"/>
</dbReference>
<evidence type="ECO:0000259" key="1">
    <source>
        <dbReference type="PROSITE" id="PS51702"/>
    </source>
</evidence>
<dbReference type="EMBL" id="LJEB01000130">
    <property type="protein sequence ID" value="KPR49930.1"/>
    <property type="molecule type" value="Genomic_DNA"/>
</dbReference>
<reference evidence="2" key="3">
    <citation type="journal article" date="2018" name="Genome Biol.">
        <title>SKESA: strategic k-mer extension for scrupulous assemblies.</title>
        <authorList>
            <person name="Souvorov A."/>
            <person name="Agarwala R."/>
            <person name="Lipman D.J."/>
        </authorList>
    </citation>
    <scope>NUCLEOTIDE SEQUENCE</scope>
    <source>
        <strain evidence="2">O50</strain>
    </source>
</reference>
<accession>A0A0P8HRB0</accession>
<dbReference type="GO" id="GO:0003677">
    <property type="term" value="F:DNA binding"/>
    <property type="evidence" value="ECO:0007669"/>
    <property type="project" value="InterPro"/>
</dbReference>